<keyword evidence="2" id="KW-1185">Reference proteome</keyword>
<organism evidence="1 2">
    <name type="scientific">Plakobranchus ocellatus</name>
    <dbReference type="NCBI Taxonomy" id="259542"/>
    <lineage>
        <taxon>Eukaryota</taxon>
        <taxon>Metazoa</taxon>
        <taxon>Spiralia</taxon>
        <taxon>Lophotrochozoa</taxon>
        <taxon>Mollusca</taxon>
        <taxon>Gastropoda</taxon>
        <taxon>Heterobranchia</taxon>
        <taxon>Euthyneura</taxon>
        <taxon>Panpulmonata</taxon>
        <taxon>Sacoglossa</taxon>
        <taxon>Placobranchoidea</taxon>
        <taxon>Plakobranchidae</taxon>
        <taxon>Plakobranchus</taxon>
    </lineage>
</organism>
<gene>
    <name evidence="1" type="ORF">PoB_001432500</name>
</gene>
<proteinExistence type="predicted"/>
<sequence>MHDCYGEREALSAPVAGQWATPREQCLVDAAQGHGAGSNQSCGSEGKLQSVLWLAYGAAVSLKAGISSSISHGAGTRSSSQSEGCLSLGWYKELQSVWRLAHEGGCLSLGWHKEQQQVLRLAHEGGCLSLGWHKEQQRVLRLALDGAVFL</sequence>
<accession>A0AAV3YZH6</accession>
<reference evidence="1 2" key="1">
    <citation type="journal article" date="2021" name="Elife">
        <title>Chloroplast acquisition without the gene transfer in kleptoplastic sea slugs, Plakobranchus ocellatus.</title>
        <authorList>
            <person name="Maeda T."/>
            <person name="Takahashi S."/>
            <person name="Yoshida T."/>
            <person name="Shimamura S."/>
            <person name="Takaki Y."/>
            <person name="Nagai Y."/>
            <person name="Toyoda A."/>
            <person name="Suzuki Y."/>
            <person name="Arimoto A."/>
            <person name="Ishii H."/>
            <person name="Satoh N."/>
            <person name="Nishiyama T."/>
            <person name="Hasebe M."/>
            <person name="Maruyama T."/>
            <person name="Minagawa J."/>
            <person name="Obokata J."/>
            <person name="Shigenobu S."/>
        </authorList>
    </citation>
    <scope>NUCLEOTIDE SEQUENCE [LARGE SCALE GENOMIC DNA]</scope>
</reference>
<name>A0AAV3YZH6_9GAST</name>
<evidence type="ECO:0000313" key="1">
    <source>
        <dbReference type="EMBL" id="GFN87819.1"/>
    </source>
</evidence>
<protein>
    <submittedName>
        <fullName evidence="1">Uncharacterized protein</fullName>
    </submittedName>
</protein>
<evidence type="ECO:0000313" key="2">
    <source>
        <dbReference type="Proteomes" id="UP000735302"/>
    </source>
</evidence>
<dbReference type="AlphaFoldDB" id="A0AAV3YZH6"/>
<dbReference type="EMBL" id="BLXT01001803">
    <property type="protein sequence ID" value="GFN87819.1"/>
    <property type="molecule type" value="Genomic_DNA"/>
</dbReference>
<dbReference type="Proteomes" id="UP000735302">
    <property type="component" value="Unassembled WGS sequence"/>
</dbReference>
<comment type="caution">
    <text evidence="1">The sequence shown here is derived from an EMBL/GenBank/DDBJ whole genome shotgun (WGS) entry which is preliminary data.</text>
</comment>